<feature type="domain" description="Ketoreductase" evidence="2">
    <location>
        <begin position="12"/>
        <end position="192"/>
    </location>
</feature>
<accession>A0A846ZLA0</accession>
<dbReference type="FunFam" id="3.40.50.720:FF:000084">
    <property type="entry name" value="Short-chain dehydrogenase reductase"/>
    <property type="match status" value="1"/>
</dbReference>
<proteinExistence type="inferred from homology"/>
<dbReference type="PRINTS" id="PR00081">
    <property type="entry name" value="GDHRDH"/>
</dbReference>
<dbReference type="PANTHER" id="PTHR43943:SF2">
    <property type="entry name" value="DEHYDROGENASE_REDUCTASE 4"/>
    <property type="match status" value="1"/>
</dbReference>
<keyword evidence="4" id="KW-1185">Reference proteome</keyword>
<sequence length="255" mass="26785">MSKTESFDLHGKVALVTGASRGIGEATARQLARWGARVVVSSRKQDACEKVAEAIRAEGGAAEALAMHMGDTDAIEAGFAALDARDAAPDILVNNAAANPYYGPLTEQDLDSFQKTLDVNVRGYFWTTAQAVQRMQAKGGGAVVNVASINARRPAPGQGAYSMSKAAIVSMTESFARELGPQGIRVNAVLPGLTDTRFASALLDDEKLMRFLRAQIPLGRAAQPQEIAAAIAFLCTPAASYVNGASWVLDGGFLA</sequence>
<dbReference type="SMART" id="SM00822">
    <property type="entry name" value="PKS_KR"/>
    <property type="match status" value="1"/>
</dbReference>
<dbReference type="InterPro" id="IPR020904">
    <property type="entry name" value="Sc_DH/Rdtase_CS"/>
</dbReference>
<dbReference type="NCBIfam" id="NF005559">
    <property type="entry name" value="PRK07231.1"/>
    <property type="match status" value="1"/>
</dbReference>
<dbReference type="EMBL" id="JAAZQD010000002">
    <property type="protein sequence ID" value="NKZ38457.1"/>
    <property type="molecule type" value="Genomic_DNA"/>
</dbReference>
<evidence type="ECO:0000259" key="2">
    <source>
        <dbReference type="SMART" id="SM00822"/>
    </source>
</evidence>
<dbReference type="Gene3D" id="3.40.50.720">
    <property type="entry name" value="NAD(P)-binding Rossmann-like Domain"/>
    <property type="match status" value="1"/>
</dbReference>
<dbReference type="PRINTS" id="PR00080">
    <property type="entry name" value="SDRFAMILY"/>
</dbReference>
<dbReference type="PANTHER" id="PTHR43943">
    <property type="entry name" value="DEHYDROGENASE/REDUCTASE (SDR FAMILY) MEMBER 4"/>
    <property type="match status" value="1"/>
</dbReference>
<comment type="caution">
    <text evidence="3">The sequence shown here is derived from an EMBL/GenBank/DDBJ whole genome shotgun (WGS) entry which is preliminary data.</text>
</comment>
<gene>
    <name evidence="3" type="ORF">HF690_05735</name>
</gene>
<dbReference type="CDD" id="cd05233">
    <property type="entry name" value="SDR_c"/>
    <property type="match status" value="1"/>
</dbReference>
<dbReference type="RefSeq" id="WP_168608774.1">
    <property type="nucleotide sequence ID" value="NZ_JAAZQD010000002.1"/>
</dbReference>
<keyword evidence="3" id="KW-0560">Oxidoreductase</keyword>
<reference evidence="3 4" key="1">
    <citation type="journal article" date="2017" name="Int. J. Syst. Evol. Microbiol.">
        <title>Oleiagrimonas citrea sp. nov., a marine bacterium isolated from tidal flat sediment and emended description of the genus Oleiagrimonas Fang et al. 2015 and Oleiagrimonas soli.</title>
        <authorList>
            <person name="Yang S.H."/>
            <person name="Seo H.S."/>
            <person name="Seong C.N."/>
            <person name="Kwon K.K."/>
        </authorList>
    </citation>
    <scope>NUCLEOTIDE SEQUENCE [LARGE SCALE GENOMIC DNA]</scope>
    <source>
        <strain evidence="3 4">MEBiC09124</strain>
    </source>
</reference>
<organism evidence="3 4">
    <name type="scientific">Oleiagrimonas citrea</name>
    <dbReference type="NCBI Taxonomy" id="1665687"/>
    <lineage>
        <taxon>Bacteria</taxon>
        <taxon>Pseudomonadati</taxon>
        <taxon>Pseudomonadota</taxon>
        <taxon>Gammaproteobacteria</taxon>
        <taxon>Lysobacterales</taxon>
        <taxon>Rhodanobacteraceae</taxon>
        <taxon>Oleiagrimonas</taxon>
    </lineage>
</organism>
<dbReference type="GO" id="GO:0047936">
    <property type="term" value="F:glucose 1-dehydrogenase [NAD(P)+] activity"/>
    <property type="evidence" value="ECO:0007669"/>
    <property type="project" value="UniProtKB-EC"/>
</dbReference>
<evidence type="ECO:0000313" key="4">
    <source>
        <dbReference type="Proteomes" id="UP000541636"/>
    </source>
</evidence>
<evidence type="ECO:0000256" key="1">
    <source>
        <dbReference type="ARBA" id="ARBA00006484"/>
    </source>
</evidence>
<dbReference type="InterPro" id="IPR002347">
    <property type="entry name" value="SDR_fam"/>
</dbReference>
<dbReference type="SUPFAM" id="SSF51735">
    <property type="entry name" value="NAD(P)-binding Rossmann-fold domains"/>
    <property type="match status" value="1"/>
</dbReference>
<dbReference type="InterPro" id="IPR057326">
    <property type="entry name" value="KR_dom"/>
</dbReference>
<dbReference type="Pfam" id="PF13561">
    <property type="entry name" value="adh_short_C2"/>
    <property type="match status" value="1"/>
</dbReference>
<dbReference type="Proteomes" id="UP000541636">
    <property type="component" value="Unassembled WGS sequence"/>
</dbReference>
<name>A0A846ZLA0_9GAMM</name>
<dbReference type="InterPro" id="IPR036291">
    <property type="entry name" value="NAD(P)-bd_dom_sf"/>
</dbReference>
<dbReference type="EC" id="1.1.1.47" evidence="3"/>
<comment type="similarity">
    <text evidence="1">Belongs to the short-chain dehydrogenases/reductases (SDR) family.</text>
</comment>
<dbReference type="PROSITE" id="PS00061">
    <property type="entry name" value="ADH_SHORT"/>
    <property type="match status" value="1"/>
</dbReference>
<dbReference type="AlphaFoldDB" id="A0A846ZLA0"/>
<protein>
    <submittedName>
        <fullName evidence="3">Glucose 1-dehydrogenase</fullName>
        <ecNumber evidence="3">1.1.1.47</ecNumber>
    </submittedName>
</protein>
<evidence type="ECO:0000313" key="3">
    <source>
        <dbReference type="EMBL" id="NKZ38457.1"/>
    </source>
</evidence>